<dbReference type="EMBL" id="CAEZZC010000014">
    <property type="protein sequence ID" value="CAB4754864.1"/>
    <property type="molecule type" value="Genomic_DNA"/>
</dbReference>
<evidence type="ECO:0000313" key="3">
    <source>
        <dbReference type="EMBL" id="CAB4754864.1"/>
    </source>
</evidence>
<dbReference type="InterPro" id="IPR042099">
    <property type="entry name" value="ANL_N_sf"/>
</dbReference>
<evidence type="ECO:0000313" key="4">
    <source>
        <dbReference type="EMBL" id="CAB4872463.1"/>
    </source>
</evidence>
<evidence type="ECO:0000313" key="6">
    <source>
        <dbReference type="EMBL" id="CAB5060805.1"/>
    </source>
</evidence>
<dbReference type="Gene3D" id="3.30.300.30">
    <property type="match status" value="1"/>
</dbReference>
<gene>
    <name evidence="2" type="ORF">UFOPK2289_00656</name>
    <name evidence="3" type="ORF">UFOPK2822_01057</name>
    <name evidence="4" type="ORF">UFOPK3346_01110</name>
    <name evidence="5" type="ORF">UFOPK3670_00999</name>
    <name evidence="6" type="ORF">UFOPK4308_01045</name>
</gene>
<dbReference type="EMBL" id="CAFBQL010000007">
    <property type="protein sequence ID" value="CAB5060805.1"/>
    <property type="molecule type" value="Genomic_DNA"/>
</dbReference>
<name>A0A6J7DY71_9ZZZZ</name>
<sequence length="482" mass="52912">MYDFSVLEKWALEKPNEIAFVDEYSEVTFSRMRADVLKIASHLSQVGITRGDLVCTVLTPYFRWAFTLAIHLLGATAFSKNGITKFPAAITPKWMITNRAHPQISAERTIMFSQELVSKIMACQELEVIPGYASSDDPAILFGTSGTSGETKYVMVTAGDLERFPIQKSPYDFIGEGHIMGLHTVASRQSFRRAIKGLTVGKTFFACESMDYRLPQIMRKYSIGTLMGSPLQVSLFLDVQKQTGTLLPDLKVIIMSGSAPSAQIIARIKSALNCRIFNAYGSTEGGNVTLAEVTDEIPSGSYINACVIVQIVDENDQILPADTLGYIRYSREGMVKGYYKNPEATAASFRNGFFYPGDIGSIEGDGKLVLGGRSNEVINLGGVKINPEKVDEVARAQLGVLDCAAFGLTDQTGVEQLALALVTDKDFNLAIFQKTMEKKSAHLPKKYIQTDIIPRNENGKVLRGNLEELLKDAKGFGDSRDV</sequence>
<dbReference type="CDD" id="cd04433">
    <property type="entry name" value="AFD_class_I"/>
    <property type="match status" value="1"/>
</dbReference>
<dbReference type="SUPFAM" id="SSF56801">
    <property type="entry name" value="Acetyl-CoA synthetase-like"/>
    <property type="match status" value="1"/>
</dbReference>
<reference evidence="4" key="1">
    <citation type="submission" date="2020-05" db="EMBL/GenBank/DDBJ databases">
        <authorList>
            <person name="Chiriac C."/>
            <person name="Salcher M."/>
            <person name="Ghai R."/>
            <person name="Kavagutti S V."/>
        </authorList>
    </citation>
    <scope>NUCLEOTIDE SEQUENCE</scope>
</reference>
<protein>
    <submittedName>
        <fullName evidence="4">Unannotated protein</fullName>
    </submittedName>
</protein>
<dbReference type="InterPro" id="IPR050237">
    <property type="entry name" value="ATP-dep_AMP-bd_enzyme"/>
</dbReference>
<dbReference type="PANTHER" id="PTHR43767">
    <property type="entry name" value="LONG-CHAIN-FATTY-ACID--COA LIGASE"/>
    <property type="match status" value="1"/>
</dbReference>
<feature type="domain" description="AMP-dependent synthetase/ligase" evidence="1">
    <location>
        <begin position="7"/>
        <end position="339"/>
    </location>
</feature>
<organism evidence="4">
    <name type="scientific">freshwater metagenome</name>
    <dbReference type="NCBI Taxonomy" id="449393"/>
    <lineage>
        <taxon>unclassified sequences</taxon>
        <taxon>metagenomes</taxon>
        <taxon>ecological metagenomes</taxon>
    </lineage>
</organism>
<evidence type="ECO:0000313" key="5">
    <source>
        <dbReference type="EMBL" id="CAB4926403.1"/>
    </source>
</evidence>
<evidence type="ECO:0000313" key="2">
    <source>
        <dbReference type="EMBL" id="CAB4663030.1"/>
    </source>
</evidence>
<dbReference type="PANTHER" id="PTHR43767:SF1">
    <property type="entry name" value="NONRIBOSOMAL PEPTIDE SYNTHASE PES1 (EUROFUNG)-RELATED"/>
    <property type="match status" value="1"/>
</dbReference>
<dbReference type="GO" id="GO:0016878">
    <property type="term" value="F:acid-thiol ligase activity"/>
    <property type="evidence" value="ECO:0007669"/>
    <property type="project" value="UniProtKB-ARBA"/>
</dbReference>
<dbReference type="EMBL" id="CAFBLE010000010">
    <property type="protein sequence ID" value="CAB4872463.1"/>
    <property type="molecule type" value="Genomic_DNA"/>
</dbReference>
<dbReference type="EMBL" id="CAEZWT010000014">
    <property type="protein sequence ID" value="CAB4663030.1"/>
    <property type="molecule type" value="Genomic_DNA"/>
</dbReference>
<accession>A0A6J7DY71</accession>
<dbReference type="AlphaFoldDB" id="A0A6J7DY71"/>
<dbReference type="Pfam" id="PF00501">
    <property type="entry name" value="AMP-binding"/>
    <property type="match status" value="1"/>
</dbReference>
<dbReference type="InterPro" id="IPR045851">
    <property type="entry name" value="AMP-bd_C_sf"/>
</dbReference>
<dbReference type="Gene3D" id="3.40.50.12780">
    <property type="entry name" value="N-terminal domain of ligase-like"/>
    <property type="match status" value="1"/>
</dbReference>
<evidence type="ECO:0000259" key="1">
    <source>
        <dbReference type="Pfam" id="PF00501"/>
    </source>
</evidence>
<dbReference type="InterPro" id="IPR000873">
    <property type="entry name" value="AMP-dep_synth/lig_dom"/>
</dbReference>
<proteinExistence type="predicted"/>
<dbReference type="EMBL" id="CAFBMV010000007">
    <property type="protein sequence ID" value="CAB4926403.1"/>
    <property type="molecule type" value="Genomic_DNA"/>
</dbReference>